<dbReference type="InterPro" id="IPR025997">
    <property type="entry name" value="SBP_2_dom"/>
</dbReference>
<feature type="domain" description="Periplasmic binding protein" evidence="4">
    <location>
        <begin position="7"/>
        <end position="246"/>
    </location>
</feature>
<dbReference type="PANTHER" id="PTHR30036:SF1">
    <property type="entry name" value="D-XYLOSE-BINDING PERIPLASMIC PROTEIN"/>
    <property type="match status" value="1"/>
</dbReference>
<dbReference type="Gene3D" id="3.40.50.2300">
    <property type="match status" value="2"/>
</dbReference>
<gene>
    <name evidence="5" type="ORF">JCM15548_11059</name>
</gene>
<organism evidence="5 6">
    <name type="scientific">Geofilum rubicundum JCM 15548</name>
    <dbReference type="NCBI Taxonomy" id="1236989"/>
    <lineage>
        <taxon>Bacteria</taxon>
        <taxon>Pseudomonadati</taxon>
        <taxon>Bacteroidota</taxon>
        <taxon>Bacteroidia</taxon>
        <taxon>Marinilabiliales</taxon>
        <taxon>Marinilabiliaceae</taxon>
        <taxon>Geofilum</taxon>
    </lineage>
</organism>
<keyword evidence="3" id="KW-0732">Signal</keyword>
<evidence type="ECO:0000313" key="6">
    <source>
        <dbReference type="Proteomes" id="UP000032900"/>
    </source>
</evidence>
<dbReference type="PANTHER" id="PTHR30036">
    <property type="entry name" value="D-XYLOSE-BINDING PERIPLASMIC PROTEIN"/>
    <property type="match status" value="1"/>
</dbReference>
<dbReference type="GO" id="GO:0030246">
    <property type="term" value="F:carbohydrate binding"/>
    <property type="evidence" value="ECO:0007669"/>
    <property type="project" value="TreeGrafter"/>
</dbReference>
<accession>A0A0E9LUK5</accession>
<dbReference type="Proteomes" id="UP000032900">
    <property type="component" value="Unassembled WGS sequence"/>
</dbReference>
<dbReference type="SUPFAM" id="SSF53822">
    <property type="entry name" value="Periplasmic binding protein-like I"/>
    <property type="match status" value="1"/>
</dbReference>
<proteinExistence type="inferred from homology"/>
<dbReference type="AlphaFoldDB" id="A0A0E9LUK5"/>
<evidence type="ECO:0000313" key="5">
    <source>
        <dbReference type="EMBL" id="GAO28919.1"/>
    </source>
</evidence>
<evidence type="ECO:0000259" key="4">
    <source>
        <dbReference type="Pfam" id="PF13407"/>
    </source>
</evidence>
<comment type="similarity">
    <text evidence="2">Belongs to the bacterial solute-binding protein 2 family.</text>
</comment>
<dbReference type="Pfam" id="PF13407">
    <property type="entry name" value="Peripla_BP_4"/>
    <property type="match status" value="1"/>
</dbReference>
<evidence type="ECO:0000256" key="1">
    <source>
        <dbReference type="ARBA" id="ARBA00004196"/>
    </source>
</evidence>
<protein>
    <submittedName>
        <fullName evidence="5">Xylose ABC transporter, periplasmic xylose-binding protein XylF</fullName>
    </submittedName>
</protein>
<comment type="subcellular location">
    <subcellularLocation>
        <location evidence="1">Cell envelope</location>
    </subcellularLocation>
</comment>
<keyword evidence="6" id="KW-1185">Reference proteome</keyword>
<sequence length="293" mass="32741">MVESNYFAERARELGAEVIIDQADNNAALQYQKAMEMKEQGVDMLVLIYINEITANAIVRDFNEVDIPVMAYNRLLVNSDLDMYIAGNNQSLGEGMAGYALSQVPRGNYMLFGGDKFDRNAVELQASIDSVLAPSIDNGQINILYKTFTENWDPKNAAFELKQFLNNSETHPDVIISCFDGMSHEMLDVLSEWDLDGEVIITGQDAQIESVQDIAAGKQQMTMYHPFKEIAYTAADVAVALIKGDKLDDFNVVYTDNGFKQVPTVQINSILVTRDNLDEVLIEGGVYTRDEVY</sequence>
<dbReference type="EMBL" id="BAZW01000005">
    <property type="protein sequence ID" value="GAO28919.1"/>
    <property type="molecule type" value="Genomic_DNA"/>
</dbReference>
<dbReference type="GO" id="GO:0030288">
    <property type="term" value="C:outer membrane-bounded periplasmic space"/>
    <property type="evidence" value="ECO:0007669"/>
    <property type="project" value="TreeGrafter"/>
</dbReference>
<evidence type="ECO:0000256" key="3">
    <source>
        <dbReference type="ARBA" id="ARBA00022729"/>
    </source>
</evidence>
<evidence type="ECO:0000256" key="2">
    <source>
        <dbReference type="ARBA" id="ARBA00007639"/>
    </source>
</evidence>
<dbReference type="InterPro" id="IPR028082">
    <property type="entry name" value="Peripla_BP_I"/>
</dbReference>
<dbReference type="STRING" id="1236989.JCM15548_11059"/>
<name>A0A0E9LUK5_9BACT</name>
<dbReference type="InterPro" id="IPR050555">
    <property type="entry name" value="Bact_Solute-Bind_Prot2"/>
</dbReference>
<comment type="caution">
    <text evidence="5">The sequence shown here is derived from an EMBL/GenBank/DDBJ whole genome shotgun (WGS) entry which is preliminary data.</text>
</comment>
<reference evidence="5 6" key="1">
    <citation type="journal article" date="2015" name="Microbes Environ.">
        <title>Distribution and evolution of nitrogen fixation genes in the phylum bacteroidetes.</title>
        <authorList>
            <person name="Inoue J."/>
            <person name="Oshima K."/>
            <person name="Suda W."/>
            <person name="Sakamoto M."/>
            <person name="Iino T."/>
            <person name="Noda S."/>
            <person name="Hongoh Y."/>
            <person name="Hattori M."/>
            <person name="Ohkuma M."/>
        </authorList>
    </citation>
    <scope>NUCLEOTIDE SEQUENCE [LARGE SCALE GENOMIC DNA]</scope>
    <source>
        <strain evidence="5">JCM 15548</strain>
    </source>
</reference>